<dbReference type="AlphaFoldDB" id="A0A318HBY1"/>
<evidence type="ECO:0000256" key="2">
    <source>
        <dbReference type="ARBA" id="ARBA00022643"/>
    </source>
</evidence>
<dbReference type="InterPro" id="IPR029479">
    <property type="entry name" value="Nitroreductase"/>
</dbReference>
<dbReference type="GO" id="GO:0016491">
    <property type="term" value="F:oxidoreductase activity"/>
    <property type="evidence" value="ECO:0007669"/>
    <property type="project" value="UniProtKB-UniRule"/>
</dbReference>
<keyword evidence="8" id="KW-1185">Reference proteome</keyword>
<evidence type="ECO:0000256" key="5">
    <source>
        <dbReference type="HAMAP-Rule" id="MF_01204"/>
    </source>
</evidence>
<evidence type="ECO:0000313" key="7">
    <source>
        <dbReference type="EMBL" id="PXW96611.1"/>
    </source>
</evidence>
<dbReference type="EMBL" id="QJJS01000006">
    <property type="protein sequence ID" value="PXW96611.1"/>
    <property type="molecule type" value="Genomic_DNA"/>
</dbReference>
<reference evidence="7 8" key="1">
    <citation type="submission" date="2018-05" db="EMBL/GenBank/DDBJ databases">
        <title>Genomic Encyclopedia of Type Strains, Phase IV (KMG-IV): sequencing the most valuable type-strain genomes for metagenomic binning, comparative biology and taxonomic classification.</title>
        <authorList>
            <person name="Goeker M."/>
        </authorList>
    </citation>
    <scope>NUCLEOTIDE SEQUENCE [LARGE SCALE GENOMIC DNA]</scope>
    <source>
        <strain evidence="7 8">DSM 566</strain>
    </source>
</reference>
<sequence>MTTALNAQALAQLFTDARTHNGWLDQPVSTETLHQLHELTRWGPTAMNSCPLRLRFITSTEARARLLPLMMEGNRAKTAAAPVVAILAVDGAFHEQMGTLFPVFDAVSMYRAAPERAQRDGALNAHLQAGYFILAARSLGLDVGPMGGFDPAGVDAEFLAGTPLRSFLVVNLGHGDPAALRPRGPRLSFDTVCEIL</sequence>
<proteinExistence type="inferred from homology"/>
<keyword evidence="4 5" id="KW-0560">Oxidoreductase</keyword>
<dbReference type="SUPFAM" id="SSF55469">
    <property type="entry name" value="FMN-dependent nitroreductase-like"/>
    <property type="match status" value="1"/>
</dbReference>
<comment type="cofactor">
    <cofactor evidence="5">
        <name>FMN</name>
        <dbReference type="ChEBI" id="CHEBI:58210"/>
    </cofactor>
</comment>
<dbReference type="PANTHER" id="PTHR43543">
    <property type="entry name" value="MALONIC SEMIALDEHYDE REDUCTASE RUTE-RELATED"/>
    <property type="match status" value="1"/>
</dbReference>
<organism evidence="7 8">
    <name type="scientific">Sphaerotilus hippei</name>
    <dbReference type="NCBI Taxonomy" id="744406"/>
    <lineage>
        <taxon>Bacteria</taxon>
        <taxon>Pseudomonadati</taxon>
        <taxon>Pseudomonadota</taxon>
        <taxon>Betaproteobacteria</taxon>
        <taxon>Burkholderiales</taxon>
        <taxon>Sphaerotilaceae</taxon>
        <taxon>Sphaerotilus</taxon>
    </lineage>
</organism>
<name>A0A318HBY1_9BURK</name>
<dbReference type="OrthoDB" id="9784375at2"/>
<evidence type="ECO:0000256" key="1">
    <source>
        <dbReference type="ARBA" id="ARBA00022630"/>
    </source>
</evidence>
<gene>
    <name evidence="7" type="ORF">C7444_106130</name>
</gene>
<dbReference type="InterPro" id="IPR050461">
    <property type="entry name" value="Nitroreductase_HadB/RutE"/>
</dbReference>
<evidence type="ECO:0000256" key="3">
    <source>
        <dbReference type="ARBA" id="ARBA00022857"/>
    </source>
</evidence>
<evidence type="ECO:0000313" key="8">
    <source>
        <dbReference type="Proteomes" id="UP000247811"/>
    </source>
</evidence>
<keyword evidence="3 5" id="KW-0521">NADP</keyword>
<dbReference type="HAMAP" id="MF_01204">
    <property type="entry name" value="Oxidoreductase_RutE_HadB"/>
    <property type="match status" value="1"/>
</dbReference>
<dbReference type="RefSeq" id="WP_110400431.1">
    <property type="nucleotide sequence ID" value="NZ_QJJS01000006.1"/>
</dbReference>
<protein>
    <recommendedName>
        <fullName evidence="5">Putative NADH dehydrogenase/NAD(P)H nitroreductase C7444_106130</fullName>
        <ecNumber evidence="5">1.-.-.-</ecNumber>
    </recommendedName>
</protein>
<evidence type="ECO:0000256" key="4">
    <source>
        <dbReference type="ARBA" id="ARBA00023002"/>
    </source>
</evidence>
<dbReference type="Gene3D" id="3.40.109.10">
    <property type="entry name" value="NADH Oxidase"/>
    <property type="match status" value="1"/>
</dbReference>
<dbReference type="PANTHER" id="PTHR43543:SF1">
    <property type="entry name" value="MALONIC SEMIALDEHYDE REDUCTASE RUTE-RELATED"/>
    <property type="match status" value="1"/>
</dbReference>
<dbReference type="NCBIfam" id="NF003768">
    <property type="entry name" value="PRK05365.1"/>
    <property type="match status" value="1"/>
</dbReference>
<feature type="domain" description="Nitroreductase" evidence="6">
    <location>
        <begin position="24"/>
        <end position="173"/>
    </location>
</feature>
<dbReference type="InterPro" id="IPR000415">
    <property type="entry name" value="Nitroreductase-like"/>
</dbReference>
<keyword evidence="5" id="KW-0520">NAD</keyword>
<dbReference type="Pfam" id="PF00881">
    <property type="entry name" value="Nitroreductase"/>
    <property type="match status" value="1"/>
</dbReference>
<dbReference type="Proteomes" id="UP000247811">
    <property type="component" value="Unassembled WGS sequence"/>
</dbReference>
<evidence type="ECO:0000259" key="6">
    <source>
        <dbReference type="Pfam" id="PF00881"/>
    </source>
</evidence>
<dbReference type="EC" id="1.-.-.-" evidence="5"/>
<dbReference type="InterPro" id="IPR023936">
    <property type="entry name" value="RutE-like"/>
</dbReference>
<accession>A0A318HBY1</accession>
<keyword evidence="2 5" id="KW-0288">FMN</keyword>
<comment type="caution">
    <text evidence="7">The sequence shown here is derived from an EMBL/GenBank/DDBJ whole genome shotgun (WGS) entry which is preliminary data.</text>
</comment>
<keyword evidence="1 5" id="KW-0285">Flavoprotein</keyword>
<comment type="similarity">
    <text evidence="5">Belongs to the nitroreductase family. HadB/RutE subfamily.</text>
</comment>
<dbReference type="CDD" id="cd02148">
    <property type="entry name" value="RutE-like"/>
    <property type="match status" value="1"/>
</dbReference>